<evidence type="ECO:0000313" key="2">
    <source>
        <dbReference type="Proteomes" id="UP000239010"/>
    </source>
</evidence>
<keyword evidence="2" id="KW-1185">Reference proteome</keyword>
<name>A0A8E2QZC0_9MOLU</name>
<sequence length="38" mass="4460">MIYQYSDQKIADFLPRDKNVVVGFSYFVPPIVNCYLES</sequence>
<comment type="caution">
    <text evidence="1">The sequence shown here is derived from an EMBL/GenBank/DDBJ whole genome shotgun (WGS) entry which is preliminary data.</text>
</comment>
<dbReference type="Proteomes" id="UP000239010">
    <property type="component" value="Unassembled WGS sequence"/>
</dbReference>
<protein>
    <submittedName>
        <fullName evidence="1">Uncharacterized protein</fullName>
    </submittedName>
</protein>
<dbReference type="EMBL" id="PHND01000001">
    <property type="protein sequence ID" value="PPE04645.1"/>
    <property type="molecule type" value="Genomic_DNA"/>
</dbReference>
<accession>A0A8E2QZC0</accession>
<proteinExistence type="predicted"/>
<organism evidence="1 2">
    <name type="scientific">Entomoplasma ellychniae</name>
    <dbReference type="NCBI Taxonomy" id="2114"/>
    <lineage>
        <taxon>Bacteria</taxon>
        <taxon>Bacillati</taxon>
        <taxon>Mycoplasmatota</taxon>
        <taxon>Mollicutes</taxon>
        <taxon>Entomoplasmatales</taxon>
        <taxon>Entomoplasmataceae</taxon>
        <taxon>Entomoplasma</taxon>
    </lineage>
</organism>
<reference evidence="1 2" key="1">
    <citation type="submission" date="2017-11" db="EMBL/GenBank/DDBJ databases">
        <title>Genome sequence of Entomoplasma ellychniae ELCN-1 (ATCC 43707).</title>
        <authorList>
            <person name="Lo W.-S."/>
            <person name="Gasparich G.E."/>
            <person name="Kuo C.-H."/>
        </authorList>
    </citation>
    <scope>NUCLEOTIDE SEQUENCE [LARGE SCALE GENOMIC DNA]</scope>
    <source>
        <strain evidence="1 2">ELCN-1</strain>
    </source>
</reference>
<dbReference type="AlphaFoldDB" id="A0A8E2QZC0"/>
<evidence type="ECO:0000313" key="1">
    <source>
        <dbReference type="EMBL" id="PPE04645.1"/>
    </source>
</evidence>
<gene>
    <name evidence="1" type="ORF">EELLY_v1c03250</name>
</gene>